<keyword evidence="4" id="KW-0408">Iron</keyword>
<dbReference type="Pfam" id="PF12801">
    <property type="entry name" value="Fer4_5"/>
    <property type="match status" value="2"/>
</dbReference>
<keyword evidence="7" id="KW-1133">Transmembrane helix</keyword>
<dbReference type="InterPro" id="IPR017900">
    <property type="entry name" value="4Fe4S_Fe_S_CS"/>
</dbReference>
<dbReference type="EMBL" id="SNVV01000016">
    <property type="protein sequence ID" value="TDN48120.1"/>
    <property type="molecule type" value="Genomic_DNA"/>
</dbReference>
<feature type="transmembrane region" description="Helical" evidence="7">
    <location>
        <begin position="417"/>
        <end position="435"/>
    </location>
</feature>
<evidence type="ECO:0000256" key="5">
    <source>
        <dbReference type="ARBA" id="ARBA00023014"/>
    </source>
</evidence>
<dbReference type="InterPro" id="IPR017896">
    <property type="entry name" value="4Fe4S_Fe-S-bd"/>
</dbReference>
<gene>
    <name evidence="9" type="ORF">C7389_11624</name>
</gene>
<dbReference type="GO" id="GO:0046872">
    <property type="term" value="F:metal ion binding"/>
    <property type="evidence" value="ECO:0007669"/>
    <property type="project" value="UniProtKB-KW"/>
</dbReference>
<evidence type="ECO:0000313" key="10">
    <source>
        <dbReference type="Proteomes" id="UP000295129"/>
    </source>
</evidence>
<proteinExistence type="predicted"/>
<feature type="transmembrane region" description="Helical" evidence="7">
    <location>
        <begin position="456"/>
        <end position="480"/>
    </location>
</feature>
<dbReference type="GO" id="GO:0003677">
    <property type="term" value="F:DNA binding"/>
    <property type="evidence" value="ECO:0007669"/>
    <property type="project" value="InterPro"/>
</dbReference>
<evidence type="ECO:0000259" key="8">
    <source>
        <dbReference type="SMART" id="SM00900"/>
    </source>
</evidence>
<evidence type="ECO:0000256" key="7">
    <source>
        <dbReference type="SAM" id="Phobius"/>
    </source>
</evidence>
<evidence type="ECO:0000256" key="4">
    <source>
        <dbReference type="ARBA" id="ARBA00023004"/>
    </source>
</evidence>
<dbReference type="PANTHER" id="PTHR30224">
    <property type="entry name" value="ELECTRON TRANSPORT PROTEIN"/>
    <property type="match status" value="1"/>
</dbReference>
<dbReference type="GO" id="GO:0045893">
    <property type="term" value="P:positive regulation of DNA-templated transcription"/>
    <property type="evidence" value="ECO:0007669"/>
    <property type="project" value="InterPro"/>
</dbReference>
<dbReference type="Pfam" id="PF04205">
    <property type="entry name" value="FMN_bind"/>
    <property type="match status" value="1"/>
</dbReference>
<keyword evidence="7" id="KW-0812">Transmembrane</keyword>
<evidence type="ECO:0000256" key="1">
    <source>
        <dbReference type="ARBA" id="ARBA00004236"/>
    </source>
</evidence>
<dbReference type="PANTHER" id="PTHR30224:SF4">
    <property type="entry name" value="ELECTRON TRANSPORT PROTEIN YCCM-RELATED"/>
    <property type="match status" value="1"/>
</dbReference>
<comment type="caution">
    <text evidence="9">The sequence shown here is derived from an EMBL/GenBank/DDBJ whole genome shotgun (WGS) entry which is preliminary data.</text>
</comment>
<keyword evidence="3" id="KW-0479">Metal-binding</keyword>
<feature type="transmembrane region" description="Helical" evidence="7">
    <location>
        <begin position="600"/>
        <end position="618"/>
    </location>
</feature>
<evidence type="ECO:0000256" key="3">
    <source>
        <dbReference type="ARBA" id="ARBA00022723"/>
    </source>
</evidence>
<keyword evidence="5" id="KW-0411">Iron-sulfur</keyword>
<organism evidence="9 10">
    <name type="scientific">Azoarcus indigens</name>
    <dbReference type="NCBI Taxonomy" id="29545"/>
    <lineage>
        <taxon>Bacteria</taxon>
        <taxon>Pseudomonadati</taxon>
        <taxon>Pseudomonadota</taxon>
        <taxon>Betaproteobacteria</taxon>
        <taxon>Rhodocyclales</taxon>
        <taxon>Zoogloeaceae</taxon>
        <taxon>Azoarcus</taxon>
    </lineage>
</organism>
<evidence type="ECO:0000313" key="9">
    <source>
        <dbReference type="EMBL" id="TDN48120.1"/>
    </source>
</evidence>
<evidence type="ECO:0000256" key="2">
    <source>
        <dbReference type="ARBA" id="ARBA00022475"/>
    </source>
</evidence>
<keyword evidence="10" id="KW-1185">Reference proteome</keyword>
<protein>
    <submittedName>
        <fullName evidence="9">NosR/NirI family nitrous oxide reductase transcriptional regulator</fullName>
    </submittedName>
</protein>
<feature type="domain" description="FMN-binding" evidence="8">
    <location>
        <begin position="103"/>
        <end position="197"/>
    </location>
</feature>
<dbReference type="SMART" id="SM00900">
    <property type="entry name" value="FMN_bind"/>
    <property type="match status" value="1"/>
</dbReference>
<keyword evidence="2" id="KW-1003">Cell membrane</keyword>
<evidence type="ECO:0000256" key="6">
    <source>
        <dbReference type="ARBA" id="ARBA00023136"/>
    </source>
</evidence>
<dbReference type="GO" id="GO:0051536">
    <property type="term" value="F:iron-sulfur cluster binding"/>
    <property type="evidence" value="ECO:0007669"/>
    <property type="project" value="UniProtKB-KW"/>
</dbReference>
<dbReference type="SUPFAM" id="SSF54862">
    <property type="entry name" value="4Fe-4S ferredoxins"/>
    <property type="match status" value="1"/>
</dbReference>
<comment type="subcellular location">
    <subcellularLocation>
        <location evidence="1">Cell membrane</location>
    </subcellularLocation>
</comment>
<dbReference type="AlphaFoldDB" id="A0A4R6DSM8"/>
<reference evidence="9 10" key="1">
    <citation type="submission" date="2019-03" db="EMBL/GenBank/DDBJ databases">
        <title>Genomic Encyclopedia of Type Strains, Phase IV (KMG-IV): sequencing the most valuable type-strain genomes for metagenomic binning, comparative biology and taxonomic classification.</title>
        <authorList>
            <person name="Goeker M."/>
        </authorList>
    </citation>
    <scope>NUCLEOTIDE SEQUENCE [LARGE SCALE GENOMIC DNA]</scope>
    <source>
        <strain evidence="9 10">DSM 12121</strain>
    </source>
</reference>
<dbReference type="InterPro" id="IPR011399">
    <property type="entry name" value="NosR"/>
</dbReference>
<feature type="transmembrane region" description="Helical" evidence="7">
    <location>
        <begin position="560"/>
        <end position="580"/>
    </location>
</feature>
<accession>A0A4R6DSM8</accession>
<dbReference type="GO" id="GO:0010181">
    <property type="term" value="F:FMN binding"/>
    <property type="evidence" value="ECO:0007669"/>
    <property type="project" value="InterPro"/>
</dbReference>
<dbReference type="InterPro" id="IPR007329">
    <property type="entry name" value="FMN-bd"/>
</dbReference>
<sequence length="745" mass="82817">MPFQTDRTMMIPQALRGLLLLAALLFAAPLVRADAYEAKLPAELNTAPRLCDYVPCAEVLPGATIFSERKGRPFYVEGYVEEGNGRRLAGYVMLSTDITDIPAYSGKPVVTLIGMDANGRFTGSRILKHSEPILLLGIPESALVRFNQQYLGKFVGDNIEIGQSRPEEDIIGLDAISGATVTVIAQNQVMMSSGAAVARQVGILERTMRPQARLLETGATPDWATLATEGSVKKLTVAPEQVGLPRAAQPFIELWYGYLNQPDVGRAVLGEAGWQNLLARLKPGEHAIFVIRSDGKESFKGSGFVRGGLYDRVQVRQGQDAFTFRDLDYLNLYGLAAAGAPRFDESAIFIIRSDAFSAAYPWKFTFLGNRVDRETGTRSFANFDSEYWLPAHYLDGGRPEVKKPAPPWLRVWQTRRYEIAAFAALLIAVAVVYARRDRLTRAATRNNKWPVNGFKYSFWLISIGFVGFHLMAQPSITQVLTWFHALLFQWRWELFLTDPFIFLFWIFIVATVFLWGRGLFCGWLCPFGSLSELLYKTGGWVGLKRFQFKLPKVWHHRLKWVKYGVFGGLLAVSVFSMGLAEMLAEVEPFKTTFLVGLFNRSWPYTLFAASLLGLSIFTERPFCKYLCPLGASLAMPTTFRWFGLKRKSECSSCKACAVGCGSQAIDEHGRIDQRECLHCLDCMVLYTDDHACPPLVHERKRRGKAGLPLTPIGANGYYIPIKPVPAAATANAATANAASGIAPQS</sequence>
<feature type="transmembrane region" description="Helical" evidence="7">
    <location>
        <begin position="500"/>
        <end position="525"/>
    </location>
</feature>
<name>A0A4R6DSM8_9RHOO</name>
<dbReference type="PROSITE" id="PS00198">
    <property type="entry name" value="4FE4S_FER_1"/>
    <property type="match status" value="1"/>
</dbReference>
<dbReference type="PIRSF" id="PIRSF036354">
    <property type="entry name" value="NosR"/>
    <property type="match status" value="1"/>
</dbReference>
<dbReference type="InterPro" id="IPR052378">
    <property type="entry name" value="NosR_regulator"/>
</dbReference>
<dbReference type="GO" id="GO:0005886">
    <property type="term" value="C:plasma membrane"/>
    <property type="evidence" value="ECO:0007669"/>
    <property type="project" value="UniProtKB-SubCell"/>
</dbReference>
<keyword evidence="6 7" id="KW-0472">Membrane</keyword>
<dbReference type="Proteomes" id="UP000295129">
    <property type="component" value="Unassembled WGS sequence"/>
</dbReference>